<feature type="transmembrane region" description="Helical" evidence="1">
    <location>
        <begin position="270"/>
        <end position="288"/>
    </location>
</feature>
<dbReference type="AlphaFoldDB" id="C7M324"/>
<gene>
    <name evidence="2" type="ordered locus">Afer_0450</name>
</gene>
<evidence type="ECO:0000313" key="2">
    <source>
        <dbReference type="EMBL" id="ACU53418.1"/>
    </source>
</evidence>
<keyword evidence="3" id="KW-1185">Reference proteome</keyword>
<evidence type="ECO:0000313" key="3">
    <source>
        <dbReference type="Proteomes" id="UP000000771"/>
    </source>
</evidence>
<dbReference type="RefSeq" id="WP_015797917.1">
    <property type="nucleotide sequence ID" value="NC_013124.1"/>
</dbReference>
<feature type="transmembrane region" description="Helical" evidence="1">
    <location>
        <begin position="432"/>
        <end position="451"/>
    </location>
</feature>
<reference evidence="2 3" key="1">
    <citation type="journal article" date="2009" name="Stand. Genomic Sci.">
        <title>Complete genome sequence of Acidimicrobium ferrooxidans type strain (ICP).</title>
        <authorList>
            <person name="Clum A."/>
            <person name="Nolan M."/>
            <person name="Lang E."/>
            <person name="Glavina Del Rio T."/>
            <person name="Tice H."/>
            <person name="Copeland A."/>
            <person name="Cheng J.F."/>
            <person name="Lucas S."/>
            <person name="Chen F."/>
            <person name="Bruce D."/>
            <person name="Goodwin L."/>
            <person name="Pitluck S."/>
            <person name="Ivanova N."/>
            <person name="Mavrommatis K."/>
            <person name="Mikhailova N."/>
            <person name="Pati A."/>
            <person name="Chen A."/>
            <person name="Palaniappan K."/>
            <person name="Goker M."/>
            <person name="Spring S."/>
            <person name="Land M."/>
            <person name="Hauser L."/>
            <person name="Chang Y.J."/>
            <person name="Jeffries C.C."/>
            <person name="Chain P."/>
            <person name="Bristow J."/>
            <person name="Eisen J.A."/>
            <person name="Markowitz V."/>
            <person name="Hugenholtz P."/>
            <person name="Kyrpides N.C."/>
            <person name="Klenk H.P."/>
            <person name="Lapidus A."/>
        </authorList>
    </citation>
    <scope>NUCLEOTIDE SEQUENCE [LARGE SCALE GENOMIC DNA]</scope>
    <source>
        <strain evidence="3">DSM 10331 / JCM 15462 / NBRC 103882 / ICP</strain>
    </source>
</reference>
<dbReference type="OrthoDB" id="3277249at2"/>
<feature type="transmembrane region" description="Helical" evidence="1">
    <location>
        <begin position="210"/>
        <end position="226"/>
    </location>
</feature>
<feature type="transmembrane region" description="Helical" evidence="1">
    <location>
        <begin position="233"/>
        <end position="250"/>
    </location>
</feature>
<organism evidence="2 3">
    <name type="scientific">Acidimicrobium ferrooxidans (strain DSM 10331 / JCM 15462 / NBRC 103882 / ICP)</name>
    <dbReference type="NCBI Taxonomy" id="525909"/>
    <lineage>
        <taxon>Bacteria</taxon>
        <taxon>Bacillati</taxon>
        <taxon>Actinomycetota</taxon>
        <taxon>Acidimicrobiia</taxon>
        <taxon>Acidimicrobiales</taxon>
        <taxon>Acidimicrobiaceae</taxon>
        <taxon>Acidimicrobium</taxon>
    </lineage>
</organism>
<proteinExistence type="predicted"/>
<feature type="transmembrane region" description="Helical" evidence="1">
    <location>
        <begin position="358"/>
        <end position="379"/>
    </location>
</feature>
<dbReference type="STRING" id="525909.Afer_0450"/>
<feature type="transmembrane region" description="Helical" evidence="1">
    <location>
        <begin position="55"/>
        <end position="74"/>
    </location>
</feature>
<dbReference type="KEGG" id="afo:Afer_0450"/>
<dbReference type="HOGENOM" id="CLU_395719_0_0_11"/>
<feature type="transmembrane region" description="Helical" evidence="1">
    <location>
        <begin position="86"/>
        <end position="111"/>
    </location>
</feature>
<feature type="transmembrane region" description="Helical" evidence="1">
    <location>
        <begin position="386"/>
        <end position="408"/>
    </location>
</feature>
<keyword evidence="1" id="KW-0812">Transmembrane</keyword>
<feature type="transmembrane region" description="Helical" evidence="1">
    <location>
        <begin position="31"/>
        <end position="49"/>
    </location>
</feature>
<keyword evidence="1" id="KW-0472">Membrane</keyword>
<name>C7M324_ACIFD</name>
<feature type="transmembrane region" description="Helical" evidence="1">
    <location>
        <begin position="300"/>
        <end position="320"/>
    </location>
</feature>
<accession>C7M324</accession>
<sequence length="680" mass="71232">MRTSPLQATADDPTSPRHGVRVEAATGTSTMAWLLAGAVLILWGLRFGVGVAESAGFSLADVVMIGAGVAIIAGSPAIATRPRLHWAVLALVVAAFLAWATQQVLIAPAYATDELAFDQYAAHLVLQGVDPYRVSMAAAFARYQVSPNAFTLRFSGQPVTALSYPALAFLAYVPLLVAGIHAQAGTIVDALAWAVTIVVTFAAVPRSWRPLVLALLSLSAGVAYAVGGVTDALFLPFLVASAALLGRFVRGDSWGWLAPVALGLAMAVKQTPWLVAPALAVVVVRWARSSRSTSWALGRLAWFVGLATLAFLVPNVPFILQDPGAWLRGVLTPLDASVVPAGQGLVALSTAFGIGAGGFVWLSLASVVLLAGGTALVWLGWPRCAWCAWLVPVVALFFATRSFGSYYVNLVPPALVALARWPRGAAPLPRVWYRWALVTGGVTVVCALAWVRSASPLSIEITGVHTSGQLATVARVTLRVTNRSDATLAPAYVSYLAGSYSLPWQLEAGPRVVAPHASVDVTVGAPNFPAQPSVAGGFQMVALAGHAIAPSALYEPGLLHVALVPDAVNIPVALGQQVVLHAELLDRFDQPVREAGVPIFLGQIIYAQRGLLYSSASINGAAPGATPVEELTGPNGVATFVIVDRAAEPDPVSFEANLVSTSGYYPYGYSQIVPIRFERS</sequence>
<keyword evidence="1" id="KW-1133">Transmembrane helix</keyword>
<dbReference type="Proteomes" id="UP000000771">
    <property type="component" value="Chromosome"/>
</dbReference>
<feature type="transmembrane region" description="Helical" evidence="1">
    <location>
        <begin position="187"/>
        <end position="204"/>
    </location>
</feature>
<protein>
    <submittedName>
        <fullName evidence="2">Putative integral membrane protein</fullName>
    </submittedName>
</protein>
<dbReference type="eggNOG" id="COG5650">
    <property type="taxonomic scope" value="Bacteria"/>
</dbReference>
<evidence type="ECO:0000256" key="1">
    <source>
        <dbReference type="SAM" id="Phobius"/>
    </source>
</evidence>
<feature type="transmembrane region" description="Helical" evidence="1">
    <location>
        <begin position="162"/>
        <end position="180"/>
    </location>
</feature>
<dbReference type="EMBL" id="CP001631">
    <property type="protein sequence ID" value="ACU53418.1"/>
    <property type="molecule type" value="Genomic_DNA"/>
</dbReference>